<accession>A0A3N4IU00</accession>
<dbReference type="Proteomes" id="UP000276215">
    <property type="component" value="Unassembled WGS sequence"/>
</dbReference>
<evidence type="ECO:0000313" key="2">
    <source>
        <dbReference type="Proteomes" id="UP000276215"/>
    </source>
</evidence>
<protein>
    <submittedName>
        <fullName evidence="1">Uncharacterized protein</fullName>
    </submittedName>
</protein>
<evidence type="ECO:0000313" key="1">
    <source>
        <dbReference type="EMBL" id="RPA89419.1"/>
    </source>
</evidence>
<proteinExistence type="predicted"/>
<gene>
    <name evidence="1" type="ORF">L873DRAFT_1822853</name>
</gene>
<sequence>MALRSTDQCHSMFVPHMDNKIIISLDPLVTNVFASGNRIVEPFVKMYQLIGRLSACLVGNGVILAQSGTSQVKERREQVCGSLLPGHLDDPQ</sequence>
<reference evidence="1 2" key="1">
    <citation type="journal article" date="2018" name="Nat. Ecol. Evol.">
        <title>Pezizomycetes genomes reveal the molecular basis of ectomycorrhizal truffle lifestyle.</title>
        <authorList>
            <person name="Murat C."/>
            <person name="Payen T."/>
            <person name="Noel B."/>
            <person name="Kuo A."/>
            <person name="Morin E."/>
            <person name="Chen J."/>
            <person name="Kohler A."/>
            <person name="Krizsan K."/>
            <person name="Balestrini R."/>
            <person name="Da Silva C."/>
            <person name="Montanini B."/>
            <person name="Hainaut M."/>
            <person name="Levati E."/>
            <person name="Barry K.W."/>
            <person name="Belfiori B."/>
            <person name="Cichocki N."/>
            <person name="Clum A."/>
            <person name="Dockter R.B."/>
            <person name="Fauchery L."/>
            <person name="Guy J."/>
            <person name="Iotti M."/>
            <person name="Le Tacon F."/>
            <person name="Lindquist E.A."/>
            <person name="Lipzen A."/>
            <person name="Malagnac F."/>
            <person name="Mello A."/>
            <person name="Molinier V."/>
            <person name="Miyauchi S."/>
            <person name="Poulain J."/>
            <person name="Riccioni C."/>
            <person name="Rubini A."/>
            <person name="Sitrit Y."/>
            <person name="Splivallo R."/>
            <person name="Traeger S."/>
            <person name="Wang M."/>
            <person name="Zifcakova L."/>
            <person name="Wipf D."/>
            <person name="Zambonelli A."/>
            <person name="Paolocci F."/>
            <person name="Nowrousian M."/>
            <person name="Ottonello S."/>
            <person name="Baldrian P."/>
            <person name="Spatafora J.W."/>
            <person name="Henrissat B."/>
            <person name="Nagy L.G."/>
            <person name="Aury J.M."/>
            <person name="Wincker P."/>
            <person name="Grigoriev I.V."/>
            <person name="Bonfante P."/>
            <person name="Martin F.M."/>
        </authorList>
    </citation>
    <scope>NUCLEOTIDE SEQUENCE [LARGE SCALE GENOMIC DNA]</scope>
    <source>
        <strain evidence="1 2">120613-1</strain>
    </source>
</reference>
<keyword evidence="2" id="KW-1185">Reference proteome</keyword>
<name>A0A3N4IU00_9PEZI</name>
<dbReference type="EMBL" id="ML120581">
    <property type="protein sequence ID" value="RPA89419.1"/>
    <property type="molecule type" value="Genomic_DNA"/>
</dbReference>
<organism evidence="1 2">
    <name type="scientific">Choiromyces venosus 120613-1</name>
    <dbReference type="NCBI Taxonomy" id="1336337"/>
    <lineage>
        <taxon>Eukaryota</taxon>
        <taxon>Fungi</taxon>
        <taxon>Dikarya</taxon>
        <taxon>Ascomycota</taxon>
        <taxon>Pezizomycotina</taxon>
        <taxon>Pezizomycetes</taxon>
        <taxon>Pezizales</taxon>
        <taxon>Tuberaceae</taxon>
        <taxon>Choiromyces</taxon>
    </lineage>
</organism>
<dbReference type="AlphaFoldDB" id="A0A3N4IU00"/>